<dbReference type="GO" id="GO:0032259">
    <property type="term" value="P:methylation"/>
    <property type="evidence" value="ECO:0007669"/>
    <property type="project" value="UniProtKB-KW"/>
</dbReference>
<protein>
    <submittedName>
        <fullName evidence="2">FkbM family methyltransferase</fullName>
    </submittedName>
</protein>
<dbReference type="Proteomes" id="UP001138921">
    <property type="component" value="Unassembled WGS sequence"/>
</dbReference>
<evidence type="ECO:0000313" key="2">
    <source>
        <dbReference type="EMBL" id="MBT1159330.1"/>
    </source>
</evidence>
<sequence length="233" mass="25379">MVDGARFEYYGGHLLARNGAAPWRELARKNWLQHFEVRSGDVVLDVGAEVGTDTVLFDAMVGSSGRVLAIEAHPITFSRLLRTIQLSHCDRTIPVLAAIAAVSGPVFIEDGPDSLSSTISTGLSDLARHTVPGVPLDALCDEYGIRKISLLKMNIEGAEAPALQGMKKCLQNTRNVVIACHDFRADAGEGELYRTRDKVSSTLTSLGFELLPNRFNPAVDHVSARDHVFARRN</sequence>
<dbReference type="Pfam" id="PF05050">
    <property type="entry name" value="Methyltransf_21"/>
    <property type="match status" value="1"/>
</dbReference>
<dbReference type="RefSeq" id="WP_214393183.1">
    <property type="nucleotide sequence ID" value="NZ_JAFLWW010000011.1"/>
</dbReference>
<comment type="caution">
    <text evidence="2">The sequence shown here is derived from an EMBL/GenBank/DDBJ whole genome shotgun (WGS) entry which is preliminary data.</text>
</comment>
<gene>
    <name evidence="2" type="ORF">J1C56_27540</name>
</gene>
<reference evidence="2" key="1">
    <citation type="journal article" date="2021" name="Microorganisms">
        <title>Phylogenomic Reconstruction and Metabolic Potential of the Genus Aminobacter.</title>
        <authorList>
            <person name="Artuso I."/>
            <person name="Turrini P."/>
            <person name="Pirolo M."/>
            <person name="Lugli G.A."/>
            <person name="Ventura M."/>
            <person name="Visca P."/>
        </authorList>
    </citation>
    <scope>NUCLEOTIDE SEQUENCE</scope>
    <source>
        <strain evidence="2">LMG 26462</strain>
    </source>
</reference>
<evidence type="ECO:0000313" key="3">
    <source>
        <dbReference type="Proteomes" id="UP001138921"/>
    </source>
</evidence>
<dbReference type="InterPro" id="IPR029063">
    <property type="entry name" value="SAM-dependent_MTases_sf"/>
</dbReference>
<dbReference type="InterPro" id="IPR052514">
    <property type="entry name" value="SAM-dependent_MTase"/>
</dbReference>
<accession>A0A9X1D6V7</accession>
<evidence type="ECO:0000259" key="1">
    <source>
        <dbReference type="Pfam" id="PF05050"/>
    </source>
</evidence>
<keyword evidence="2" id="KW-0489">Methyltransferase</keyword>
<feature type="domain" description="Methyltransferase FkbM" evidence="1">
    <location>
        <begin position="45"/>
        <end position="208"/>
    </location>
</feature>
<dbReference type="EMBL" id="JAFLWW010000011">
    <property type="protein sequence ID" value="MBT1159330.1"/>
    <property type="molecule type" value="Genomic_DNA"/>
</dbReference>
<dbReference type="InterPro" id="IPR006342">
    <property type="entry name" value="FkbM_mtfrase"/>
</dbReference>
<dbReference type="SUPFAM" id="SSF53335">
    <property type="entry name" value="S-adenosyl-L-methionine-dependent methyltransferases"/>
    <property type="match status" value="1"/>
</dbReference>
<dbReference type="PANTHER" id="PTHR34203">
    <property type="entry name" value="METHYLTRANSFERASE, FKBM FAMILY PROTEIN"/>
    <property type="match status" value="1"/>
</dbReference>
<organism evidence="2 3">
    <name type="scientific">Aminobacter anthyllidis</name>
    <dbReference type="NCBI Taxonomy" id="1035067"/>
    <lineage>
        <taxon>Bacteria</taxon>
        <taxon>Pseudomonadati</taxon>
        <taxon>Pseudomonadota</taxon>
        <taxon>Alphaproteobacteria</taxon>
        <taxon>Hyphomicrobiales</taxon>
        <taxon>Phyllobacteriaceae</taxon>
        <taxon>Aminobacter</taxon>
    </lineage>
</organism>
<keyword evidence="2" id="KW-0808">Transferase</keyword>
<dbReference type="GO" id="GO:0008168">
    <property type="term" value="F:methyltransferase activity"/>
    <property type="evidence" value="ECO:0007669"/>
    <property type="project" value="UniProtKB-KW"/>
</dbReference>
<dbReference type="NCBIfam" id="TIGR01444">
    <property type="entry name" value="fkbM_fam"/>
    <property type="match status" value="1"/>
</dbReference>
<dbReference type="Gene3D" id="3.40.50.150">
    <property type="entry name" value="Vaccinia Virus protein VP39"/>
    <property type="match status" value="1"/>
</dbReference>
<keyword evidence="3" id="KW-1185">Reference proteome</keyword>
<dbReference type="AlphaFoldDB" id="A0A9X1D6V7"/>
<dbReference type="PANTHER" id="PTHR34203:SF15">
    <property type="entry name" value="SLL1173 PROTEIN"/>
    <property type="match status" value="1"/>
</dbReference>
<reference evidence="2" key="2">
    <citation type="submission" date="2021-03" db="EMBL/GenBank/DDBJ databases">
        <authorList>
            <person name="Artuso I."/>
            <person name="Turrini P."/>
            <person name="Pirolo M."/>
            <person name="Lugli G.A."/>
            <person name="Ventura M."/>
            <person name="Visca P."/>
        </authorList>
    </citation>
    <scope>NUCLEOTIDE SEQUENCE</scope>
    <source>
        <strain evidence="2">LMG 26462</strain>
    </source>
</reference>
<name>A0A9X1D6V7_9HYPH</name>
<proteinExistence type="predicted"/>